<feature type="region of interest" description="Disordered" evidence="2">
    <location>
        <begin position="52"/>
        <end position="77"/>
    </location>
</feature>
<keyword evidence="1" id="KW-0863">Zinc-finger</keyword>
<proteinExistence type="predicted"/>
<evidence type="ECO:0000313" key="4">
    <source>
        <dbReference type="EMBL" id="KAI1878859.1"/>
    </source>
</evidence>
<evidence type="ECO:0000256" key="1">
    <source>
        <dbReference type="PROSITE-ProRule" id="PRU00042"/>
    </source>
</evidence>
<reference evidence="4" key="1">
    <citation type="submission" date="2021-03" db="EMBL/GenBank/DDBJ databases">
        <title>Revisited historic fungal species revealed as producer of novel bioactive compounds through whole genome sequencing and comparative genomics.</title>
        <authorList>
            <person name="Vignolle G.A."/>
            <person name="Hochenegger N."/>
            <person name="Mach R.L."/>
            <person name="Mach-Aigner A.R."/>
            <person name="Javad Rahimi M."/>
            <person name="Salim K.A."/>
            <person name="Chan C.M."/>
            <person name="Lim L.B.L."/>
            <person name="Cai F."/>
            <person name="Druzhinina I.S."/>
            <person name="U'Ren J.M."/>
            <person name="Derntl C."/>
        </authorList>
    </citation>
    <scope>NUCLEOTIDE SEQUENCE</scope>
    <source>
        <strain evidence="4">TUCIM 5799</strain>
    </source>
</reference>
<keyword evidence="5" id="KW-1185">Reference proteome</keyword>
<dbReference type="Proteomes" id="UP000829685">
    <property type="component" value="Unassembled WGS sequence"/>
</dbReference>
<comment type="caution">
    <text evidence="4">The sequence shown here is derived from an EMBL/GenBank/DDBJ whole genome shotgun (WGS) entry which is preliminary data.</text>
</comment>
<evidence type="ECO:0000259" key="3">
    <source>
        <dbReference type="PROSITE" id="PS50157"/>
    </source>
</evidence>
<dbReference type="InterPro" id="IPR013087">
    <property type="entry name" value="Znf_C2H2_type"/>
</dbReference>
<gene>
    <name evidence="4" type="ORF">JX265_003036</name>
</gene>
<accession>A0A9P9WTH2</accession>
<feature type="domain" description="C2H2-type" evidence="3">
    <location>
        <begin position="122"/>
        <end position="160"/>
    </location>
</feature>
<keyword evidence="1" id="KW-0862">Zinc</keyword>
<name>A0A9P9WTH2_9PEZI</name>
<dbReference type="PANTHER" id="PTHR38166">
    <property type="entry name" value="C2H2-TYPE DOMAIN-CONTAINING PROTEIN-RELATED"/>
    <property type="match status" value="1"/>
</dbReference>
<dbReference type="PANTHER" id="PTHR38166:SF1">
    <property type="entry name" value="C2H2-TYPE DOMAIN-CONTAINING PROTEIN"/>
    <property type="match status" value="1"/>
</dbReference>
<evidence type="ECO:0000256" key="2">
    <source>
        <dbReference type="SAM" id="MobiDB-lite"/>
    </source>
</evidence>
<dbReference type="GO" id="GO:0008270">
    <property type="term" value="F:zinc ion binding"/>
    <property type="evidence" value="ECO:0007669"/>
    <property type="project" value="UniProtKB-KW"/>
</dbReference>
<dbReference type="Gene3D" id="3.30.160.60">
    <property type="entry name" value="Classic Zinc Finger"/>
    <property type="match status" value="1"/>
</dbReference>
<feature type="compositionally biased region" description="Basic and acidic residues" evidence="2">
    <location>
        <begin position="67"/>
        <end position="77"/>
    </location>
</feature>
<dbReference type="PROSITE" id="PS50157">
    <property type="entry name" value="ZINC_FINGER_C2H2_2"/>
    <property type="match status" value="1"/>
</dbReference>
<evidence type="ECO:0000313" key="5">
    <source>
        <dbReference type="Proteomes" id="UP000829685"/>
    </source>
</evidence>
<dbReference type="EMBL" id="JAFIMR010000005">
    <property type="protein sequence ID" value="KAI1878859.1"/>
    <property type="molecule type" value="Genomic_DNA"/>
</dbReference>
<dbReference type="AlphaFoldDB" id="A0A9P9WTH2"/>
<keyword evidence="1" id="KW-0479">Metal-binding</keyword>
<protein>
    <recommendedName>
        <fullName evidence="3">C2H2-type domain-containing protein</fullName>
    </recommendedName>
</protein>
<sequence>MDGRYGLRQSRADLISEEPAAYDEPSVYHDIPHYRSAHHDLAGVGTAFDRSSTTVSEAAHRGTRASARREPENDKLSCPFRKRDPARFNIRQYQNCASSGFSDLATLKRHIRVYHRRQQLPFKCFRCAKGFENQNELVDHMRAPPDQICSIVDYQSSENPEDGITDEVDMLLAERKSGLKVNSWEGLWKVLFPNDTHIPSPEFVNPKVVEISEVINAVEGFNPENILQFDINDHTSAPSEQPYHIPQLLPGFITHLRTELEDVCEGDYWGMQQYGSLGFVPSYGSQPESGGDLYQGNYQGNAYHMYTPGLSSPVLNEEGDNALPLPQLRQIIHEEQRLKSTSQLSAHWL</sequence>
<organism evidence="4 5">
    <name type="scientific">Neoarthrinium moseri</name>
    <dbReference type="NCBI Taxonomy" id="1658444"/>
    <lineage>
        <taxon>Eukaryota</taxon>
        <taxon>Fungi</taxon>
        <taxon>Dikarya</taxon>
        <taxon>Ascomycota</taxon>
        <taxon>Pezizomycotina</taxon>
        <taxon>Sordariomycetes</taxon>
        <taxon>Xylariomycetidae</taxon>
        <taxon>Amphisphaeriales</taxon>
        <taxon>Apiosporaceae</taxon>
        <taxon>Neoarthrinium</taxon>
    </lineage>
</organism>